<dbReference type="STRING" id="1297617.IB211_01922c"/>
<protein>
    <submittedName>
        <fullName evidence="1">Uncharacterized protein</fullName>
    </submittedName>
</protein>
<organism evidence="1 2">
    <name type="scientific">Intestinimonas butyriciproducens</name>
    <dbReference type="NCBI Taxonomy" id="1297617"/>
    <lineage>
        <taxon>Bacteria</taxon>
        <taxon>Bacillati</taxon>
        <taxon>Bacillota</taxon>
        <taxon>Clostridia</taxon>
        <taxon>Eubacteriales</taxon>
        <taxon>Intestinimonas</taxon>
    </lineage>
</organism>
<gene>
    <name evidence="1" type="ORF">IB211_01922c</name>
</gene>
<evidence type="ECO:0000313" key="2">
    <source>
        <dbReference type="Proteomes" id="UP000064844"/>
    </source>
</evidence>
<reference evidence="1 2" key="1">
    <citation type="journal article" date="2015" name="Nat. Commun.">
        <title>Production of butyrate from lysine and the Amadori product fructoselysine by a human gut commensal.</title>
        <authorList>
            <person name="Bui T.P."/>
            <person name="Ritari J."/>
            <person name="Boeren S."/>
            <person name="de Waard P."/>
            <person name="Plugge C.M."/>
            <person name="de Vos W.M."/>
        </authorList>
    </citation>
    <scope>NUCLEOTIDE SEQUENCE [LARGE SCALE GENOMIC DNA]</scope>
    <source>
        <strain evidence="1 2">AF211</strain>
    </source>
</reference>
<evidence type="ECO:0000313" key="1">
    <source>
        <dbReference type="EMBL" id="ALP94313.1"/>
    </source>
</evidence>
<dbReference type="Proteomes" id="UP000064844">
    <property type="component" value="Chromosome"/>
</dbReference>
<dbReference type="AlphaFoldDB" id="A0A0S2W4R1"/>
<name>A0A0S2W4R1_9FIRM</name>
<sequence length="97" mass="11006">MKIDLKELARSLADAEGTPTFRFPEVSDYVLKHIYEPLSREKPVLFVELDFNAFDESDLNALEEWVNAQCNAYDHLCNLNGYFSNAAPVSVTARAFC</sequence>
<dbReference type="RefSeq" id="WP_058117880.1">
    <property type="nucleotide sequence ID" value="NZ_CP011307.1"/>
</dbReference>
<reference evidence="2" key="2">
    <citation type="submission" date="2015-04" db="EMBL/GenBank/DDBJ databases">
        <title>A butyrogenic pathway from the amino acid lysine in a human gut commensal.</title>
        <authorList>
            <person name="de Vos W.M."/>
            <person name="Bui N.T.P."/>
            <person name="Plugge C.M."/>
            <person name="Ritari J."/>
        </authorList>
    </citation>
    <scope>NUCLEOTIDE SEQUENCE [LARGE SCALE GENOMIC DNA]</scope>
    <source>
        <strain evidence="2">AF211</strain>
    </source>
</reference>
<dbReference type="EMBL" id="CP011307">
    <property type="protein sequence ID" value="ALP94313.1"/>
    <property type="molecule type" value="Genomic_DNA"/>
</dbReference>
<proteinExistence type="predicted"/>
<keyword evidence="2" id="KW-1185">Reference proteome</keyword>
<accession>A0A0S2W4R1</accession>
<dbReference type="KEGG" id="ibu:IB211_01922c"/>